<dbReference type="Proteomes" id="UP000661280">
    <property type="component" value="Chromosome 1"/>
</dbReference>
<gene>
    <name evidence="2" type="ORF">AKAW2_11148A</name>
    <name evidence="3" type="ORF">RIB2604_01711940</name>
</gene>
<reference evidence="2" key="4">
    <citation type="submission" date="2021-02" db="EMBL/GenBank/DDBJ databases">
        <title>Aspergillus luchuensis mut. kawachii IFO 4304 genome sequence.</title>
        <authorList>
            <person name="Mori K."/>
            <person name="Kadooka C."/>
            <person name="Goto M."/>
            <person name="Futagami T."/>
        </authorList>
    </citation>
    <scope>NUCLEOTIDE SEQUENCE</scope>
    <source>
        <strain evidence="2">IFO 4308</strain>
    </source>
</reference>
<dbReference type="GeneID" id="64955427"/>
<proteinExistence type="predicted"/>
<dbReference type="Proteomes" id="UP000075230">
    <property type="component" value="Unassembled WGS sequence"/>
</dbReference>
<evidence type="ECO:0000313" key="2">
    <source>
        <dbReference type="EMBL" id="BCR94102.1"/>
    </source>
</evidence>
<protein>
    <submittedName>
        <fullName evidence="3">Similar to An02g13660</fullName>
    </submittedName>
</protein>
<dbReference type="EMBL" id="AP024425">
    <property type="protein sequence ID" value="BCR94102.1"/>
    <property type="molecule type" value="Genomic_DNA"/>
</dbReference>
<dbReference type="VEuPathDB" id="FungiDB:ASPFODRAFT_42095"/>
<dbReference type="EMBL" id="BCWF01000017">
    <property type="protein sequence ID" value="GAT24051.1"/>
    <property type="molecule type" value="Genomic_DNA"/>
</dbReference>
<evidence type="ECO:0000313" key="5">
    <source>
        <dbReference type="Proteomes" id="UP000661280"/>
    </source>
</evidence>
<reference evidence="4" key="2">
    <citation type="submission" date="2016-02" db="EMBL/GenBank/DDBJ databases">
        <title>Genome sequencing of Aspergillus luchuensis NBRC 4314.</title>
        <authorList>
            <person name="Yamada O."/>
        </authorList>
    </citation>
    <scope>NUCLEOTIDE SEQUENCE [LARGE SCALE GENOMIC DNA]</scope>
    <source>
        <strain evidence="4">RIB 2604</strain>
    </source>
</reference>
<dbReference type="AlphaFoldDB" id="A0A146FFD7"/>
<reference evidence="3 4" key="1">
    <citation type="journal article" date="2016" name="DNA Res.">
        <title>Genome sequence of Aspergillus luchuensis NBRC 4314.</title>
        <authorList>
            <person name="Yamada O."/>
            <person name="Machida M."/>
            <person name="Hosoyama A."/>
            <person name="Goto M."/>
            <person name="Takahashi T."/>
            <person name="Futagami T."/>
            <person name="Yamagata Y."/>
            <person name="Takeuchi M."/>
            <person name="Kobayashi T."/>
            <person name="Koike H."/>
            <person name="Abe K."/>
            <person name="Asai K."/>
            <person name="Arita M."/>
            <person name="Fujita N."/>
            <person name="Fukuda K."/>
            <person name="Higa K."/>
            <person name="Horikawa H."/>
            <person name="Ishikawa T."/>
            <person name="Jinno K."/>
            <person name="Kato Y."/>
            <person name="Kirimura K."/>
            <person name="Mizutani O."/>
            <person name="Nakasone K."/>
            <person name="Sano M."/>
            <person name="Shiraishi Y."/>
            <person name="Tsukahara M."/>
            <person name="Gomi K."/>
        </authorList>
    </citation>
    <scope>NUCLEOTIDE SEQUENCE [LARGE SCALE GENOMIC DNA]</scope>
    <source>
        <strain evidence="3 4">RIB 2604</strain>
    </source>
</reference>
<organism evidence="3 4">
    <name type="scientific">Aspergillus kawachii</name>
    <name type="common">White koji mold</name>
    <name type="synonym">Aspergillus awamori var. kawachi</name>
    <dbReference type="NCBI Taxonomy" id="1069201"/>
    <lineage>
        <taxon>Eukaryota</taxon>
        <taxon>Fungi</taxon>
        <taxon>Dikarya</taxon>
        <taxon>Ascomycota</taxon>
        <taxon>Pezizomycotina</taxon>
        <taxon>Eurotiomycetes</taxon>
        <taxon>Eurotiomycetidae</taxon>
        <taxon>Eurotiales</taxon>
        <taxon>Aspergillaceae</taxon>
        <taxon>Aspergillus</taxon>
        <taxon>Aspergillus subgen. Circumdati</taxon>
    </lineage>
</organism>
<sequence>MSDSTTINNTLASPIGSLASSPGSTLASQSDSPRPRLSASSGFGFASASAWSEIYQNEPEKAPATQLLSISDNPDHLEIDPSSLEEHSHFSDDSTDSMEDYDIVSGASSPSSLSFQIVEPEREKLYPIAITVFVGSPRAQKDRPVHLSCIVLTSDWRQDFFPNSCKNKADKAVKCKDIIKYNEQCLPQIAKFACAICSEPTPARKFVHQPIMFTRTSKSGLEDGPRRRLIMRLGQLVHSRWKFPDMNATLGGSAEAQVFEVAIPVCKRSGCGIAGRTSAHQLIRAIVSSNADLDPSALDLDIVIPLADLGTGIGDWTPDRAEILVTKLGPDCVPLEVRSHVEA</sequence>
<feature type="compositionally biased region" description="Acidic residues" evidence="1">
    <location>
        <begin position="93"/>
        <end position="102"/>
    </location>
</feature>
<accession>A0A146FFD7</accession>
<dbReference type="RefSeq" id="XP_041537868.1">
    <property type="nucleotide sequence ID" value="XM_041682433.1"/>
</dbReference>
<reference evidence="2" key="3">
    <citation type="submission" date="2021-01" db="EMBL/GenBank/DDBJ databases">
        <authorList>
            <consortium name="Aspergillus luchuensis mut. kawachii IFO 4304 genome sequencing consortium"/>
            <person name="Kazuki M."/>
            <person name="Futagami T."/>
        </authorList>
    </citation>
    <scope>NUCLEOTIDE SEQUENCE</scope>
    <source>
        <strain evidence="2">IFO 4308</strain>
    </source>
</reference>
<evidence type="ECO:0000313" key="3">
    <source>
        <dbReference type="EMBL" id="GAT24051.1"/>
    </source>
</evidence>
<name>A0A146FFD7_ASPKA</name>
<feature type="region of interest" description="Disordered" evidence="1">
    <location>
        <begin position="1"/>
        <end position="41"/>
    </location>
</feature>
<feature type="region of interest" description="Disordered" evidence="1">
    <location>
        <begin position="72"/>
        <end position="103"/>
    </location>
</feature>
<evidence type="ECO:0000313" key="4">
    <source>
        <dbReference type="Proteomes" id="UP000075230"/>
    </source>
</evidence>
<dbReference type="KEGG" id="aluc:AKAW2_11148A"/>
<feature type="compositionally biased region" description="Polar residues" evidence="1">
    <location>
        <begin position="1"/>
        <end position="32"/>
    </location>
</feature>
<evidence type="ECO:0000256" key="1">
    <source>
        <dbReference type="SAM" id="MobiDB-lite"/>
    </source>
</evidence>
<feature type="compositionally biased region" description="Basic and acidic residues" evidence="1">
    <location>
        <begin position="73"/>
        <end position="92"/>
    </location>
</feature>
<dbReference type="OrthoDB" id="4186247at2759"/>
<keyword evidence="5" id="KW-1185">Reference proteome</keyword>